<name>A0A4V1AC51_HYDPS</name>
<dbReference type="Proteomes" id="UP000293912">
    <property type="component" value="Chromosome"/>
</dbReference>
<proteinExistence type="predicted"/>
<dbReference type="Pfam" id="PF13468">
    <property type="entry name" value="Glyoxalase_3"/>
    <property type="match status" value="1"/>
</dbReference>
<dbReference type="InterPro" id="IPR025870">
    <property type="entry name" value="Glyoxalase-like_dom"/>
</dbReference>
<evidence type="ECO:0000313" key="2">
    <source>
        <dbReference type="EMBL" id="QBM30243.1"/>
    </source>
</evidence>
<reference evidence="2 3" key="1">
    <citation type="submission" date="2019-03" db="EMBL/GenBank/DDBJ databases">
        <authorList>
            <person name="Sebastian G."/>
            <person name="Baumann P."/>
            <person name="Ruckert C."/>
            <person name="Kalinowski J."/>
            <person name="Nebel B."/>
            <person name="Takors R."/>
            <person name="Blombach B."/>
        </authorList>
    </citation>
    <scope>NUCLEOTIDE SEQUENCE [LARGE SCALE GENOMIC DNA]</scope>
    <source>
        <strain evidence="2 3">DSM 1084</strain>
    </source>
</reference>
<protein>
    <recommendedName>
        <fullName evidence="1">Glyoxalase-like domain-containing protein</fullName>
    </recommendedName>
</protein>
<keyword evidence="3" id="KW-1185">Reference proteome</keyword>
<feature type="domain" description="Glyoxalase-like" evidence="1">
    <location>
        <begin position="9"/>
        <end position="199"/>
    </location>
</feature>
<accession>A0A4V1AC51</accession>
<evidence type="ECO:0000259" key="1">
    <source>
        <dbReference type="Pfam" id="PF13468"/>
    </source>
</evidence>
<evidence type="ECO:0000313" key="3">
    <source>
        <dbReference type="Proteomes" id="UP000293912"/>
    </source>
</evidence>
<dbReference type="AlphaFoldDB" id="A0A4V1AC51"/>
<gene>
    <name evidence="2" type="ORF">HPF_21315</name>
</gene>
<dbReference type="EMBL" id="CP037867">
    <property type="protein sequence ID" value="QBM30243.1"/>
    <property type="molecule type" value="Genomic_DNA"/>
</dbReference>
<dbReference type="InterPro" id="IPR029068">
    <property type="entry name" value="Glyas_Bleomycin-R_OHBP_Dase"/>
</dbReference>
<organism evidence="2 3">
    <name type="scientific">Hydrogenophaga pseudoflava</name>
    <name type="common">Pseudomonas carboxydoflava</name>
    <dbReference type="NCBI Taxonomy" id="47421"/>
    <lineage>
        <taxon>Bacteria</taxon>
        <taxon>Pseudomonadati</taxon>
        <taxon>Pseudomonadota</taxon>
        <taxon>Betaproteobacteria</taxon>
        <taxon>Burkholderiales</taxon>
        <taxon>Comamonadaceae</taxon>
        <taxon>Hydrogenophaga</taxon>
    </lineage>
</organism>
<dbReference type="RefSeq" id="WP_133157772.1">
    <property type="nucleotide sequence ID" value="NZ_CP037867.1"/>
</dbReference>
<dbReference type="SUPFAM" id="SSF54593">
    <property type="entry name" value="Glyoxalase/Bleomycin resistance protein/Dihydroxybiphenyl dioxygenase"/>
    <property type="match status" value="1"/>
</dbReference>
<dbReference type="Gene3D" id="3.10.180.10">
    <property type="entry name" value="2,3-Dihydroxybiphenyl 1,2-Dioxygenase, domain 1"/>
    <property type="match status" value="1"/>
</dbReference>
<dbReference type="KEGG" id="hpse:HPF_21315"/>
<sequence>MNQASRAGIDHLVVAAPSLAEGVAWCEATLGLTPGPGGAHALFGTHNRLLRLHSTVHPKTYLEIIAIDPAATPTRPPPLRRWFDLDDPALRERLRREGPQLIHWVASVPDIDAACARLRALGIERGPVIDASRPTPQGLLRWRITVRDDGQRLFGGALPTLIQWGDTHPADGMTGADLGLQGLTLQHPDAGRLTAALTAIGLDGVAVHTGPAGLRADLTTADGQPLVLNPSTPA</sequence>